<protein>
    <submittedName>
        <fullName evidence="2">Uncharacterized protein</fullName>
    </submittedName>
</protein>
<feature type="compositionally biased region" description="Basic and acidic residues" evidence="1">
    <location>
        <begin position="48"/>
        <end position="57"/>
    </location>
</feature>
<feature type="region of interest" description="Disordered" evidence="1">
    <location>
        <begin position="1"/>
        <end position="63"/>
    </location>
</feature>
<dbReference type="GeneID" id="92179999"/>
<evidence type="ECO:0000313" key="3">
    <source>
        <dbReference type="Proteomes" id="UP001388673"/>
    </source>
</evidence>
<dbReference type="EMBL" id="JBCAWK010000005">
    <property type="protein sequence ID" value="KAK8858514.1"/>
    <property type="molecule type" value="Genomic_DNA"/>
</dbReference>
<proteinExistence type="predicted"/>
<dbReference type="Proteomes" id="UP001388673">
    <property type="component" value="Unassembled WGS sequence"/>
</dbReference>
<reference evidence="2 3" key="1">
    <citation type="journal article" date="2024" name="bioRxiv">
        <title>Comparative genomics of Cryptococcus and Kwoniella reveals pathogenesis evolution and contrasting karyotype dynamics via intercentromeric recombination or chromosome fusion.</title>
        <authorList>
            <person name="Coelho M.A."/>
            <person name="David-Palma M."/>
            <person name="Shea T."/>
            <person name="Bowers K."/>
            <person name="McGinley-Smith S."/>
            <person name="Mohammad A.W."/>
            <person name="Gnirke A."/>
            <person name="Yurkov A.M."/>
            <person name="Nowrousian M."/>
            <person name="Sun S."/>
            <person name="Cuomo C.A."/>
            <person name="Heitman J."/>
        </authorList>
    </citation>
    <scope>NUCLEOTIDE SEQUENCE [LARGE SCALE GENOMIC DNA]</scope>
    <source>
        <strain evidence="2 3">CBS 13917</strain>
    </source>
</reference>
<accession>A0AAW0YZU9</accession>
<evidence type="ECO:0000313" key="2">
    <source>
        <dbReference type="EMBL" id="KAK8858514.1"/>
    </source>
</evidence>
<keyword evidence="3" id="KW-1185">Reference proteome</keyword>
<sequence>MGQYDMDHFTGSSSSGHDDVQTPLLSESASDPPAYPPDGVYKSTTTTSERDREEVREQQPAAVPTMNAAAAAFNERRRQGMERPPQNPGEFRLEVCWGLLFLQWTCCTPTQLCFNNWCNCSG</sequence>
<name>A0AAW0YZU9_9TREE</name>
<comment type="caution">
    <text evidence="2">The sequence shown here is derived from an EMBL/GenBank/DDBJ whole genome shotgun (WGS) entry which is preliminary data.</text>
</comment>
<organism evidence="2 3">
    <name type="scientific">Kwoniella newhampshirensis</name>
    <dbReference type="NCBI Taxonomy" id="1651941"/>
    <lineage>
        <taxon>Eukaryota</taxon>
        <taxon>Fungi</taxon>
        <taxon>Dikarya</taxon>
        <taxon>Basidiomycota</taxon>
        <taxon>Agaricomycotina</taxon>
        <taxon>Tremellomycetes</taxon>
        <taxon>Tremellales</taxon>
        <taxon>Cryptococcaceae</taxon>
        <taxon>Kwoniella</taxon>
    </lineage>
</organism>
<dbReference type="RefSeq" id="XP_066803355.1">
    <property type="nucleotide sequence ID" value="XM_066945854.1"/>
</dbReference>
<evidence type="ECO:0000256" key="1">
    <source>
        <dbReference type="SAM" id="MobiDB-lite"/>
    </source>
</evidence>
<dbReference type="AlphaFoldDB" id="A0AAW0YZU9"/>
<gene>
    <name evidence="2" type="ORF">IAR55_002741</name>
</gene>
<dbReference type="KEGG" id="kne:92179999"/>